<dbReference type="OrthoDB" id="8227562at2"/>
<dbReference type="PANTHER" id="PTHR41328:SF2">
    <property type="entry name" value="TERMINASE SMALL SUBUNIT"/>
    <property type="match status" value="1"/>
</dbReference>
<dbReference type="InterPro" id="IPR038713">
    <property type="entry name" value="Terminase_Gp1_N_sf"/>
</dbReference>
<dbReference type="Proteomes" id="UP000295030">
    <property type="component" value="Unassembled WGS sequence"/>
</dbReference>
<keyword evidence="2" id="KW-0231">Viral genome packaging</keyword>
<dbReference type="InterPro" id="IPR052404">
    <property type="entry name" value="SPP1-like_terminase"/>
</dbReference>
<name>A0A4V2PJN9_ANCAQ</name>
<sequence>MKARNLTARQQRFVGEYLIDLNSTAAAVRAGYSVRTANRIGPELLGKTCVAAAVKAAMAERSARTEIEADAVLRRWWDIATANAADVIQYRHGACRYCYGLGHLYHWRSPREFSEAVAEAELKKRPAPTCDGGFDYDHTLSPHPRCPECSGQGVGRVQATDTGQLSGSALLLFDGVKATRDGLEVKLRDRDKALENVARHLGMFNDKVRLQGDAENPLSLLIKQKRPEARHGSHKHGSAYSVYFPYVLIFCNRQGPNPLKLLARPRGIEPRFSP</sequence>
<evidence type="ECO:0000313" key="4">
    <source>
        <dbReference type="Proteomes" id="UP000295030"/>
    </source>
</evidence>
<dbReference type="GO" id="GO:0051276">
    <property type="term" value="P:chromosome organization"/>
    <property type="evidence" value="ECO:0007669"/>
    <property type="project" value="InterPro"/>
</dbReference>
<keyword evidence="4" id="KW-1185">Reference proteome</keyword>
<gene>
    <name evidence="3" type="ORF">EV667_3249</name>
</gene>
<evidence type="ECO:0000256" key="1">
    <source>
        <dbReference type="ARBA" id="ARBA00022612"/>
    </source>
</evidence>
<comment type="caution">
    <text evidence="3">The sequence shown here is derived from an EMBL/GenBank/DDBJ whole genome shotgun (WGS) entry which is preliminary data.</text>
</comment>
<proteinExistence type="predicted"/>
<reference evidence="3 4" key="1">
    <citation type="submission" date="2019-03" db="EMBL/GenBank/DDBJ databases">
        <title>Genomic Encyclopedia of Type Strains, Phase IV (KMG-IV): sequencing the most valuable type-strain genomes for metagenomic binning, comparative biology and taxonomic classification.</title>
        <authorList>
            <person name="Goeker M."/>
        </authorList>
    </citation>
    <scope>NUCLEOTIDE SEQUENCE [LARGE SCALE GENOMIC DNA]</scope>
    <source>
        <strain evidence="3 4">DSM 101</strain>
    </source>
</reference>
<dbReference type="EMBL" id="SMFY01000002">
    <property type="protein sequence ID" value="TCK29226.1"/>
    <property type="molecule type" value="Genomic_DNA"/>
</dbReference>
<evidence type="ECO:0000313" key="3">
    <source>
        <dbReference type="EMBL" id="TCK29226.1"/>
    </source>
</evidence>
<dbReference type="PANTHER" id="PTHR41328">
    <property type="entry name" value="TERMINASE SMALL SUBUNIT-RELATED"/>
    <property type="match status" value="1"/>
</dbReference>
<evidence type="ECO:0000256" key="2">
    <source>
        <dbReference type="ARBA" id="ARBA00023219"/>
    </source>
</evidence>
<organism evidence="3 4">
    <name type="scientific">Ancylobacter aquaticus</name>
    <dbReference type="NCBI Taxonomy" id="100"/>
    <lineage>
        <taxon>Bacteria</taxon>
        <taxon>Pseudomonadati</taxon>
        <taxon>Pseudomonadota</taxon>
        <taxon>Alphaproteobacteria</taxon>
        <taxon>Hyphomicrobiales</taxon>
        <taxon>Xanthobacteraceae</taxon>
        <taxon>Ancylobacter</taxon>
    </lineage>
</organism>
<dbReference type="RefSeq" id="WP_131836394.1">
    <property type="nucleotide sequence ID" value="NZ_SMFY01000002.1"/>
</dbReference>
<dbReference type="Pfam" id="PF03592">
    <property type="entry name" value="Terminase_2"/>
    <property type="match status" value="1"/>
</dbReference>
<accession>A0A4V2PJN9</accession>
<dbReference type="InterPro" id="IPR005335">
    <property type="entry name" value="Terminase_ssu"/>
</dbReference>
<dbReference type="AlphaFoldDB" id="A0A4V2PJN9"/>
<protein>
    <submittedName>
        <fullName evidence="3">Phage terminase small subunit</fullName>
    </submittedName>
</protein>
<keyword evidence="1" id="KW-1188">Viral release from host cell</keyword>
<dbReference type="Gene3D" id="1.10.10.1400">
    <property type="entry name" value="Terminase, small subunit, N-terminal DNA-binding domain, HTH motif"/>
    <property type="match status" value="1"/>
</dbReference>